<accession>A0A7K4NM08</accession>
<comment type="caution">
    <text evidence="1">The sequence shown here is derived from an EMBL/GenBank/DDBJ whole genome shotgun (WGS) entry which is preliminary data.</text>
</comment>
<dbReference type="AlphaFoldDB" id="A0A7K4NM08"/>
<dbReference type="EMBL" id="JACAST010000020">
    <property type="protein sequence ID" value="NWK02259.1"/>
    <property type="molecule type" value="Genomic_DNA"/>
</dbReference>
<organism evidence="1 2">
    <name type="scientific">Marine Group I thaumarchaeote</name>
    <dbReference type="NCBI Taxonomy" id="2511932"/>
    <lineage>
        <taxon>Archaea</taxon>
        <taxon>Nitrososphaerota</taxon>
        <taxon>Marine Group I</taxon>
    </lineage>
</organism>
<proteinExistence type="predicted"/>
<sequence length="215" mass="25650">MELMHEQELEHKIWEFANEPRNKSEIHAKTKGRRDNCFKKINEMIQTGQLRITNEGGKEIKVVRVVLIRKEEFESAFKFQLRMLEKSRLIIKKLKKPMFQKIGIYKTTEWLSGLRKSIQVIDKKGEFKPKTEKIKACFENMELYSNTLLLFITRTHLQRSLGLITKPEAERRIKKCENALEAHFQKLQNENPRDSNAIKQYFKHKRFGINDFRIA</sequence>
<name>A0A7K4NM08_9ARCH</name>
<reference evidence="1 2" key="1">
    <citation type="journal article" date="2019" name="Environ. Microbiol.">
        <title>Genomics insights into ecotype formation of ammonia-oxidizing archaea in the deep ocean.</title>
        <authorList>
            <person name="Wang Y."/>
            <person name="Huang J.M."/>
            <person name="Cui G.J."/>
            <person name="Nunoura T."/>
            <person name="Takaki Y."/>
            <person name="Li W.L."/>
            <person name="Li J."/>
            <person name="Gao Z.M."/>
            <person name="Takai K."/>
            <person name="Zhang A.Q."/>
            <person name="Stepanauskas R."/>
        </authorList>
    </citation>
    <scope>NUCLEOTIDE SEQUENCE [LARGE SCALE GENOMIC DNA]</scope>
    <source>
        <strain evidence="1 2">N8</strain>
    </source>
</reference>
<gene>
    <name evidence="1" type="ORF">HX804_03020</name>
</gene>
<evidence type="ECO:0000313" key="1">
    <source>
        <dbReference type="EMBL" id="NWK02259.1"/>
    </source>
</evidence>
<dbReference type="Proteomes" id="UP000529843">
    <property type="component" value="Unassembled WGS sequence"/>
</dbReference>
<protein>
    <submittedName>
        <fullName evidence="1">Uncharacterized protein</fullName>
    </submittedName>
</protein>
<evidence type="ECO:0000313" key="2">
    <source>
        <dbReference type="Proteomes" id="UP000529843"/>
    </source>
</evidence>